<dbReference type="PANTHER" id="PTHR35391">
    <property type="entry name" value="C2H2-TYPE DOMAIN-CONTAINING PROTEIN-RELATED"/>
    <property type="match status" value="1"/>
</dbReference>
<dbReference type="AlphaFoldDB" id="A0A9W8XJ97"/>
<dbReference type="Proteomes" id="UP001140513">
    <property type="component" value="Unassembled WGS sequence"/>
</dbReference>
<accession>A0A9W8XJ97</accession>
<comment type="caution">
    <text evidence="2">The sequence shown here is derived from an EMBL/GenBank/DDBJ whole genome shotgun (WGS) entry which is preliminary data.</text>
</comment>
<dbReference type="OrthoDB" id="3681958at2759"/>
<dbReference type="EMBL" id="JAPEUX010000005">
    <property type="protein sequence ID" value="KAJ4351198.1"/>
    <property type="molecule type" value="Genomic_DNA"/>
</dbReference>
<dbReference type="Pfam" id="PF26082">
    <property type="entry name" value="zf-C2H2_AcuF"/>
    <property type="match status" value="1"/>
</dbReference>
<organism evidence="2 3">
    <name type="scientific">Didymosphaeria variabile</name>
    <dbReference type="NCBI Taxonomy" id="1932322"/>
    <lineage>
        <taxon>Eukaryota</taxon>
        <taxon>Fungi</taxon>
        <taxon>Dikarya</taxon>
        <taxon>Ascomycota</taxon>
        <taxon>Pezizomycotina</taxon>
        <taxon>Dothideomycetes</taxon>
        <taxon>Pleosporomycetidae</taxon>
        <taxon>Pleosporales</taxon>
        <taxon>Massarineae</taxon>
        <taxon>Didymosphaeriaceae</taxon>
        <taxon>Didymosphaeria</taxon>
    </lineage>
</organism>
<dbReference type="PANTHER" id="PTHR35391:SF7">
    <property type="entry name" value="C2H2-TYPE DOMAIN-CONTAINING PROTEIN"/>
    <property type="match status" value="1"/>
</dbReference>
<dbReference type="RefSeq" id="XP_056069554.1">
    <property type="nucleotide sequence ID" value="XM_056215307.1"/>
</dbReference>
<dbReference type="InterPro" id="IPR058925">
    <property type="entry name" value="zf-C2H2_AcuF"/>
</dbReference>
<dbReference type="GeneID" id="80910067"/>
<proteinExistence type="predicted"/>
<sequence>MEENPTEEHFLQNHRTYECSKRDATDRTFYRPDHLRQHIRNFHGATLCDIVQARWKTTATVTEIQTLKVAHEQRAFTVAEQETFKVYKKGRIYGHRLETWDKRESSEPDSIAAQCAKVVQGLDTLITRITIGQLTFSEINQTGMLDEKDRFLIWAVNIGAMHGAQSPASLEQRLSEAPQIREHIVRILKRLEDSIVKATSIVAGSIPNRTYSLEEGQDVEGIEALEISDDDLSSVTDTDSISDRHEHPISEVAELRRAIKDTITNLFRMSVVIRNPTPRGRYKSSRNQEPIDPAFDITHVRDKFPTLSDNYDDLLIRHLGKANTRRREYFRYRREHHLKLLHDQAQPMPESSEGNIAEPNELASSFKATTFKGPDTMELPDELEDRDFDVGSITSFATTAPGGSGNFRRIPDPPKRGIETDFHYGSYFECPYCYTIQNVANRREWNPFADVEEFERHLRHDHPISYTAEQLPGILSLSQFTLDKFAPSSCIFCDDWTLPRLPDKPVTSPVYATAEQFMKHLGKHLVQLALFSLPGIELTDESDDDPEEIKSDGAFSPVVYADPLRPTYTMREAILSSVEMLELDVYQAEIAIKDTKEGTKEHASAEKQSKKAKKAIKISNWKLALHDVEQDLKGDNDERTQRALIDKKNGLEAKLTFKDKRK</sequence>
<evidence type="ECO:0000259" key="1">
    <source>
        <dbReference type="Pfam" id="PF26082"/>
    </source>
</evidence>
<feature type="domain" description="Oxidoreductase acuF-like C2H2 type zinc-finger" evidence="1">
    <location>
        <begin position="425"/>
        <end position="445"/>
    </location>
</feature>
<protein>
    <recommendedName>
        <fullName evidence="1">Oxidoreductase acuF-like C2H2 type zinc-finger domain-containing protein</fullName>
    </recommendedName>
</protein>
<evidence type="ECO:0000313" key="2">
    <source>
        <dbReference type="EMBL" id="KAJ4351198.1"/>
    </source>
</evidence>
<reference evidence="2" key="1">
    <citation type="submission" date="2022-10" db="EMBL/GenBank/DDBJ databases">
        <title>Tapping the CABI collections for fungal endophytes: first genome assemblies for Collariella, Neodidymelliopsis, Ascochyta clinopodiicola, Didymella pomorum, Didymosphaeria variabile, Neocosmospora piperis and Neocucurbitaria cava.</title>
        <authorList>
            <person name="Hill R."/>
        </authorList>
    </citation>
    <scope>NUCLEOTIDE SEQUENCE</scope>
    <source>
        <strain evidence="2">IMI 356815</strain>
    </source>
</reference>
<gene>
    <name evidence="2" type="ORF">N0V89_006537</name>
</gene>
<name>A0A9W8XJ97_9PLEO</name>
<keyword evidence="3" id="KW-1185">Reference proteome</keyword>
<evidence type="ECO:0000313" key="3">
    <source>
        <dbReference type="Proteomes" id="UP001140513"/>
    </source>
</evidence>